<evidence type="ECO:0008006" key="4">
    <source>
        <dbReference type="Google" id="ProtNLM"/>
    </source>
</evidence>
<keyword evidence="1" id="KW-1133">Transmembrane helix</keyword>
<accession>A0A845M9M7</accession>
<keyword evidence="1" id="KW-0472">Membrane</keyword>
<feature type="transmembrane region" description="Helical" evidence="1">
    <location>
        <begin position="44"/>
        <end position="66"/>
    </location>
</feature>
<gene>
    <name evidence="2" type="ORF">GQE99_17435</name>
</gene>
<feature type="transmembrane region" description="Helical" evidence="1">
    <location>
        <begin position="202"/>
        <end position="220"/>
    </location>
</feature>
<evidence type="ECO:0000256" key="1">
    <source>
        <dbReference type="SAM" id="Phobius"/>
    </source>
</evidence>
<proteinExistence type="predicted"/>
<feature type="transmembrane region" description="Helical" evidence="1">
    <location>
        <begin position="108"/>
        <end position="128"/>
    </location>
</feature>
<evidence type="ECO:0000313" key="2">
    <source>
        <dbReference type="EMBL" id="MZR14807.1"/>
    </source>
</evidence>
<feature type="transmembrane region" description="Helical" evidence="1">
    <location>
        <begin position="140"/>
        <end position="159"/>
    </location>
</feature>
<feature type="transmembrane region" description="Helical" evidence="1">
    <location>
        <begin position="232"/>
        <end position="257"/>
    </location>
</feature>
<dbReference type="Proteomes" id="UP000467322">
    <property type="component" value="Unassembled WGS sequence"/>
</dbReference>
<comment type="caution">
    <text evidence="2">The sequence shown here is derived from an EMBL/GenBank/DDBJ whole genome shotgun (WGS) entry which is preliminary data.</text>
</comment>
<organism evidence="2 3">
    <name type="scientific">Maritimibacter harenae</name>
    <dbReference type="NCBI Taxonomy" id="2606218"/>
    <lineage>
        <taxon>Bacteria</taxon>
        <taxon>Pseudomonadati</taxon>
        <taxon>Pseudomonadota</taxon>
        <taxon>Alphaproteobacteria</taxon>
        <taxon>Rhodobacterales</taxon>
        <taxon>Roseobacteraceae</taxon>
        <taxon>Maritimibacter</taxon>
    </lineage>
</organism>
<reference evidence="2 3" key="1">
    <citation type="submission" date="2019-12" db="EMBL/GenBank/DDBJ databases">
        <title>Maritimibacter sp. nov. sp. isolated from sea sand.</title>
        <authorList>
            <person name="Kim J."/>
            <person name="Jeong S.E."/>
            <person name="Jung H.S."/>
            <person name="Jeon C.O."/>
        </authorList>
    </citation>
    <scope>NUCLEOTIDE SEQUENCE [LARGE SCALE GENOMIC DNA]</scope>
    <source>
        <strain evidence="2 3">DP07</strain>
    </source>
</reference>
<dbReference type="RefSeq" id="WP_161352921.1">
    <property type="nucleotide sequence ID" value="NZ_WTUX01000019.1"/>
</dbReference>
<name>A0A845M9M7_9RHOB</name>
<keyword evidence="1" id="KW-0812">Transmembrane</keyword>
<dbReference type="EMBL" id="WTUX01000019">
    <property type="protein sequence ID" value="MZR14807.1"/>
    <property type="molecule type" value="Genomic_DNA"/>
</dbReference>
<evidence type="ECO:0000313" key="3">
    <source>
        <dbReference type="Proteomes" id="UP000467322"/>
    </source>
</evidence>
<sequence length="261" mass="27297">MTFFLLSMVLVGVTISVVRPAMDPGNPIPVTGASLRHITLLATAFVAVALAFDVATAAALAIAFTTHEAGLVLGHRLAGHGTVRYRLAALPRGGPVSPAPHADDLEQFFVTLMGPALGLAPMVLAFALSDLFADGALHHLFGRVALTLGAFNFLALLPVWPLPGGTLVQLILRPGHPRVGSLPVAAIFAGLIALSWHTGSPTLSFVTAIGAMAFAIRPAIPADRHPMTLHQLGLAIPAYLATLSAFFLGGWWVLLFITHPL</sequence>
<keyword evidence="3" id="KW-1185">Reference proteome</keyword>
<dbReference type="AlphaFoldDB" id="A0A845M9M7"/>
<feature type="transmembrane region" description="Helical" evidence="1">
    <location>
        <begin position="179"/>
        <end position="196"/>
    </location>
</feature>
<protein>
    <recommendedName>
        <fullName evidence="4">Zn-dependent protease (Includes SpoIVFB)</fullName>
    </recommendedName>
</protein>